<evidence type="ECO:0000313" key="3">
    <source>
        <dbReference type="Proteomes" id="UP000191901"/>
    </source>
</evidence>
<dbReference type="InterPro" id="IPR016187">
    <property type="entry name" value="CTDL_fold"/>
</dbReference>
<name>A0A1Z3HR29_9CYAN</name>
<dbReference type="InterPro" id="IPR005532">
    <property type="entry name" value="SUMF_dom"/>
</dbReference>
<dbReference type="KEGG" id="hhg:XM38_036930"/>
<evidence type="ECO:0000313" key="2">
    <source>
        <dbReference type="EMBL" id="ASC72735.1"/>
    </source>
</evidence>
<gene>
    <name evidence="2" type="ORF">XM38_036930</name>
</gene>
<dbReference type="PANTHER" id="PTHR23150:SF19">
    <property type="entry name" value="FORMYLGLYCINE-GENERATING ENZYME"/>
    <property type="match status" value="1"/>
</dbReference>
<proteinExistence type="predicted"/>
<dbReference type="InterPro" id="IPR051043">
    <property type="entry name" value="Sulfatase_Mod_Factor_Kinase"/>
</dbReference>
<organism evidence="2 3">
    <name type="scientific">Halomicronema hongdechloris C2206</name>
    <dbReference type="NCBI Taxonomy" id="1641165"/>
    <lineage>
        <taxon>Bacteria</taxon>
        <taxon>Bacillati</taxon>
        <taxon>Cyanobacteriota</taxon>
        <taxon>Cyanophyceae</taxon>
        <taxon>Nodosilineales</taxon>
        <taxon>Nodosilineaceae</taxon>
        <taxon>Halomicronema</taxon>
    </lineage>
</organism>
<dbReference type="Gene3D" id="3.90.1580.10">
    <property type="entry name" value="paralog of FGE (formylglycine-generating enzyme)"/>
    <property type="match status" value="1"/>
</dbReference>
<dbReference type="PANTHER" id="PTHR23150">
    <property type="entry name" value="SULFATASE MODIFYING FACTOR 1, 2"/>
    <property type="match status" value="1"/>
</dbReference>
<dbReference type="Proteomes" id="UP000191901">
    <property type="component" value="Chromosome"/>
</dbReference>
<dbReference type="AlphaFoldDB" id="A0A1Z3HR29"/>
<dbReference type="InterPro" id="IPR042095">
    <property type="entry name" value="SUMF_sf"/>
</dbReference>
<accession>A0A1Z3HR29</accession>
<dbReference type="GO" id="GO:0120147">
    <property type="term" value="F:formylglycine-generating oxidase activity"/>
    <property type="evidence" value="ECO:0007669"/>
    <property type="project" value="TreeGrafter"/>
</dbReference>
<sequence length="74" mass="8537">MVELILRKERKRARYFTESLGDQIGLDMILVPGGTFLMGSPEDEPERIDREGPQHQVTVPAFFMGRYPVTQAQW</sequence>
<dbReference type="SUPFAM" id="SSF56436">
    <property type="entry name" value="C-type lectin-like"/>
    <property type="match status" value="1"/>
</dbReference>
<protein>
    <recommendedName>
        <fullName evidence="1">Sulfatase-modifying factor enzyme-like domain-containing protein</fullName>
    </recommendedName>
</protein>
<dbReference type="Pfam" id="PF03781">
    <property type="entry name" value="FGE-sulfatase"/>
    <property type="match status" value="1"/>
</dbReference>
<keyword evidence="3" id="KW-1185">Reference proteome</keyword>
<dbReference type="EMBL" id="CP021983">
    <property type="protein sequence ID" value="ASC72735.1"/>
    <property type="molecule type" value="Genomic_DNA"/>
</dbReference>
<reference evidence="2 3" key="1">
    <citation type="journal article" date="2016" name="Biochim. Biophys. Acta">
        <title>Characterization of red-shifted phycobilisomes isolated from the chlorophyll f-containing cyanobacterium Halomicronema hongdechloris.</title>
        <authorList>
            <person name="Li Y."/>
            <person name="Lin Y."/>
            <person name="Garvey C.J."/>
            <person name="Birch D."/>
            <person name="Corkery R.W."/>
            <person name="Loughlin P.C."/>
            <person name="Scheer H."/>
            <person name="Willows R.D."/>
            <person name="Chen M."/>
        </authorList>
    </citation>
    <scope>NUCLEOTIDE SEQUENCE [LARGE SCALE GENOMIC DNA]</scope>
    <source>
        <strain evidence="2 3">C2206</strain>
    </source>
</reference>
<feature type="domain" description="Sulfatase-modifying factor enzyme-like" evidence="1">
    <location>
        <begin position="27"/>
        <end position="74"/>
    </location>
</feature>
<evidence type="ECO:0000259" key="1">
    <source>
        <dbReference type="Pfam" id="PF03781"/>
    </source>
</evidence>